<dbReference type="InterPro" id="IPR056546">
    <property type="entry name" value="MreB_MamK-like"/>
</dbReference>
<evidence type="ECO:0000256" key="4">
    <source>
        <dbReference type="ARBA" id="ARBA00022960"/>
    </source>
</evidence>
<dbReference type="EMBL" id="PXYW01000032">
    <property type="protein sequence ID" value="PSR32783.1"/>
    <property type="molecule type" value="Genomic_DNA"/>
</dbReference>
<comment type="subunit">
    <text evidence="6">Forms polymers.</text>
</comment>
<organism evidence="7 8">
    <name type="scientific">Sulfobacillus benefaciens</name>
    <dbReference type="NCBI Taxonomy" id="453960"/>
    <lineage>
        <taxon>Bacteria</taxon>
        <taxon>Bacillati</taxon>
        <taxon>Bacillota</taxon>
        <taxon>Clostridia</taxon>
        <taxon>Eubacteriales</taxon>
        <taxon>Clostridiales Family XVII. Incertae Sedis</taxon>
        <taxon>Sulfobacillus</taxon>
    </lineage>
</organism>
<dbReference type="InterPro" id="IPR043129">
    <property type="entry name" value="ATPase_NBD"/>
</dbReference>
<feature type="binding site" evidence="6">
    <location>
        <begin position="210"/>
        <end position="213"/>
    </location>
    <ligand>
        <name>ATP</name>
        <dbReference type="ChEBI" id="CHEBI:30616"/>
    </ligand>
</feature>
<keyword evidence="1 6" id="KW-0963">Cytoplasm</keyword>
<dbReference type="Gene3D" id="3.30.420.40">
    <property type="match status" value="2"/>
</dbReference>
<keyword evidence="3 6" id="KW-0067">ATP-binding</keyword>
<feature type="binding site" evidence="6">
    <location>
        <begin position="290"/>
        <end position="293"/>
    </location>
    <ligand>
        <name>ATP</name>
        <dbReference type="ChEBI" id="CHEBI:30616"/>
    </ligand>
</feature>
<protein>
    <recommendedName>
        <fullName evidence="6">Cell shape-determining protein MreB</fullName>
    </recommendedName>
</protein>
<keyword evidence="2 6" id="KW-0547">Nucleotide-binding</keyword>
<comment type="subcellular location">
    <subcellularLocation>
        <location evidence="6">Cytoplasm</location>
    </subcellularLocation>
    <text evidence="6">Membrane-associated.</text>
</comment>
<dbReference type="SUPFAM" id="SSF53067">
    <property type="entry name" value="Actin-like ATPase domain"/>
    <property type="match status" value="2"/>
</dbReference>
<dbReference type="Proteomes" id="UP000242972">
    <property type="component" value="Unassembled WGS sequence"/>
</dbReference>
<keyword evidence="4 6" id="KW-0133">Cell shape</keyword>
<dbReference type="PRINTS" id="PR01652">
    <property type="entry name" value="SHAPEPROTEIN"/>
</dbReference>
<evidence type="ECO:0000256" key="1">
    <source>
        <dbReference type="ARBA" id="ARBA00022490"/>
    </source>
</evidence>
<proteinExistence type="inferred from homology"/>
<comment type="caution">
    <text evidence="6">Lacks conserved residue(s) required for the propagation of feature annotation.</text>
</comment>
<dbReference type="InterPro" id="IPR004753">
    <property type="entry name" value="MreB"/>
</dbReference>
<dbReference type="CDD" id="cd10225">
    <property type="entry name" value="ASKHA_NBD_MreB-like"/>
    <property type="match status" value="1"/>
</dbReference>
<gene>
    <name evidence="6" type="primary">mreB</name>
    <name evidence="7" type="ORF">C7B46_12850</name>
</gene>
<sequence>MIHQSTRSPQEMGIDLGTTNTVVFVNGQGIVLQEPSVVALDQETGKILSAGQEAKRMMGRTPDNIRVVRPVKGGAITDFDPAQAMLQYFLRKVRDVHRLRHPRVVIGIPSRATDVEVQAVKNAVKYGSAREYLVVENTMAAAIGSGLPVNAPVGSMIVDIGGGTSEMAVISFEGIVASQSIRVAGDEMNDAIINHIKKTYRMMIGESTAEEIKRTIGSADPPDHEETVDVRGCDAITGLPKISTVRSTEIHRALWKSVHAIVDSIQTTLEKSPPELVADIMDRGIVLTGGGSLLRHFDRVVSGEIGMPVQYTEDPLLTVARGTSAVLAHHHYLNALRVHHHF</sequence>
<dbReference type="NCBIfam" id="NF010539">
    <property type="entry name" value="PRK13927.1"/>
    <property type="match status" value="1"/>
</dbReference>
<evidence type="ECO:0000313" key="8">
    <source>
        <dbReference type="Proteomes" id="UP000242972"/>
    </source>
</evidence>
<evidence type="ECO:0000256" key="3">
    <source>
        <dbReference type="ARBA" id="ARBA00022840"/>
    </source>
</evidence>
<evidence type="ECO:0000256" key="6">
    <source>
        <dbReference type="HAMAP-Rule" id="MF_02207"/>
    </source>
</evidence>
<evidence type="ECO:0000313" key="7">
    <source>
        <dbReference type="EMBL" id="PSR32783.1"/>
    </source>
</evidence>
<reference evidence="7 8" key="1">
    <citation type="journal article" date="2014" name="BMC Genomics">
        <title>Comparison of environmental and isolate Sulfobacillus genomes reveals diverse carbon, sulfur, nitrogen, and hydrogen metabolisms.</title>
        <authorList>
            <person name="Justice N.B."/>
            <person name="Norman A."/>
            <person name="Brown C.T."/>
            <person name="Singh A."/>
            <person name="Thomas B.C."/>
            <person name="Banfield J.F."/>
        </authorList>
    </citation>
    <scope>NUCLEOTIDE SEQUENCE [LARGE SCALE GENOMIC DNA]</scope>
    <source>
        <strain evidence="7">AMDSBA4</strain>
    </source>
</reference>
<evidence type="ECO:0000256" key="2">
    <source>
        <dbReference type="ARBA" id="ARBA00022741"/>
    </source>
</evidence>
<dbReference type="Pfam" id="PF06723">
    <property type="entry name" value="MreB_Mbl"/>
    <property type="match status" value="1"/>
</dbReference>
<dbReference type="GO" id="GO:0000902">
    <property type="term" value="P:cell morphogenesis"/>
    <property type="evidence" value="ECO:0007669"/>
    <property type="project" value="InterPro"/>
</dbReference>
<dbReference type="GO" id="GO:0008360">
    <property type="term" value="P:regulation of cell shape"/>
    <property type="evidence" value="ECO:0007669"/>
    <property type="project" value="UniProtKB-UniRule"/>
</dbReference>
<dbReference type="NCBIfam" id="TIGR00904">
    <property type="entry name" value="mreB"/>
    <property type="match status" value="1"/>
</dbReference>
<dbReference type="AlphaFoldDB" id="A0A2T2XE44"/>
<dbReference type="PANTHER" id="PTHR42749">
    <property type="entry name" value="CELL SHAPE-DETERMINING PROTEIN MREB"/>
    <property type="match status" value="1"/>
</dbReference>
<evidence type="ECO:0000256" key="5">
    <source>
        <dbReference type="ARBA" id="ARBA00023458"/>
    </source>
</evidence>
<comment type="function">
    <text evidence="6">Forms membrane-associated dynamic filaments that are essential for cell shape determination. Acts by regulating cell wall synthesis and cell elongation, and thus cell shape. A feedback loop between cell geometry and MreB localization may maintain elongated cell shape by targeting cell wall growth to regions of negative cell wall curvature.</text>
</comment>
<comment type="caution">
    <text evidence="7">The sequence shown here is derived from an EMBL/GenBank/DDBJ whole genome shotgun (WGS) entry which is preliminary data.</text>
</comment>
<feature type="binding site" evidence="6">
    <location>
        <begin position="162"/>
        <end position="164"/>
    </location>
    <ligand>
        <name>ATP</name>
        <dbReference type="ChEBI" id="CHEBI:30616"/>
    </ligand>
</feature>
<comment type="similarity">
    <text evidence="5 6">Belongs to the FtsA/MreB family.</text>
</comment>
<dbReference type="GO" id="GO:0005524">
    <property type="term" value="F:ATP binding"/>
    <property type="evidence" value="ECO:0007669"/>
    <property type="project" value="UniProtKB-KW"/>
</dbReference>
<name>A0A2T2XE44_9FIRM</name>
<dbReference type="PANTHER" id="PTHR42749:SF1">
    <property type="entry name" value="CELL SHAPE-DETERMINING PROTEIN MREB"/>
    <property type="match status" value="1"/>
</dbReference>
<dbReference type="GO" id="GO:0005737">
    <property type="term" value="C:cytoplasm"/>
    <property type="evidence" value="ECO:0007669"/>
    <property type="project" value="UniProtKB-SubCell"/>
</dbReference>
<dbReference type="HAMAP" id="MF_02207">
    <property type="entry name" value="MreB"/>
    <property type="match status" value="1"/>
</dbReference>
<accession>A0A2T2XE44</accession>